<keyword evidence="2" id="KW-0472">Membrane</keyword>
<sequence length="274" mass="28400">MAVKRGICSHCGEAIKLDDAFKASRCPYCGNIVETWAALKLAAADVPAGASAGQPSPASHAPQGQGAAPVGPDMRKGECPHCGKSLMVDARSETMMCPACRNKFKTAAAIRLASSGAQSAPPRPAANGTSAPAGSSAALASTDSYMGDSDANLKKKRIIGIAVAVAVVVIVVIVLAATLTGGIYGTYVGTNTDWDVVIELKRNKTFSIKETSIRSGRQTIVEGTFELLGSNESIVKFIPNQGRAFTCEIMVNIHGTPFISFAGVISGYPACYKS</sequence>
<feature type="compositionally biased region" description="Low complexity" evidence="1">
    <location>
        <begin position="48"/>
        <end position="63"/>
    </location>
</feature>
<evidence type="ECO:0000313" key="3">
    <source>
        <dbReference type="EMBL" id="HIU99077.1"/>
    </source>
</evidence>
<name>A0A9D1SVW9_9FIRM</name>
<organism evidence="3 4">
    <name type="scientific">Candidatus Limadaptatus stercoripullorum</name>
    <dbReference type="NCBI Taxonomy" id="2840846"/>
    <lineage>
        <taxon>Bacteria</taxon>
        <taxon>Bacillati</taxon>
        <taxon>Bacillota</taxon>
        <taxon>Clostridia</taxon>
        <taxon>Eubacteriales</taxon>
        <taxon>Candidatus Limadaptatus</taxon>
    </lineage>
</organism>
<evidence type="ECO:0000256" key="2">
    <source>
        <dbReference type="SAM" id="Phobius"/>
    </source>
</evidence>
<feature type="region of interest" description="Disordered" evidence="1">
    <location>
        <begin position="115"/>
        <end position="134"/>
    </location>
</feature>
<protein>
    <submittedName>
        <fullName evidence="3">Uncharacterized protein</fullName>
    </submittedName>
</protein>
<comment type="caution">
    <text evidence="3">The sequence shown here is derived from an EMBL/GenBank/DDBJ whole genome shotgun (WGS) entry which is preliminary data.</text>
</comment>
<keyword evidence="2" id="KW-0812">Transmembrane</keyword>
<feature type="compositionally biased region" description="Low complexity" evidence="1">
    <location>
        <begin position="125"/>
        <end position="134"/>
    </location>
</feature>
<proteinExistence type="predicted"/>
<feature type="transmembrane region" description="Helical" evidence="2">
    <location>
        <begin position="158"/>
        <end position="184"/>
    </location>
</feature>
<accession>A0A9D1SVW9</accession>
<dbReference type="EMBL" id="DVOE01000067">
    <property type="protein sequence ID" value="HIU99077.1"/>
    <property type="molecule type" value="Genomic_DNA"/>
</dbReference>
<dbReference type="AlphaFoldDB" id="A0A9D1SVW9"/>
<dbReference type="Proteomes" id="UP000886857">
    <property type="component" value="Unassembled WGS sequence"/>
</dbReference>
<evidence type="ECO:0000313" key="4">
    <source>
        <dbReference type="Proteomes" id="UP000886857"/>
    </source>
</evidence>
<keyword evidence="2" id="KW-1133">Transmembrane helix</keyword>
<gene>
    <name evidence="3" type="ORF">IAC73_04485</name>
</gene>
<reference evidence="3" key="1">
    <citation type="submission" date="2020-10" db="EMBL/GenBank/DDBJ databases">
        <authorList>
            <person name="Gilroy R."/>
        </authorList>
    </citation>
    <scope>NUCLEOTIDE SEQUENCE</scope>
    <source>
        <strain evidence="3">10406</strain>
    </source>
</reference>
<evidence type="ECO:0000256" key="1">
    <source>
        <dbReference type="SAM" id="MobiDB-lite"/>
    </source>
</evidence>
<reference evidence="3" key="2">
    <citation type="journal article" date="2021" name="PeerJ">
        <title>Extensive microbial diversity within the chicken gut microbiome revealed by metagenomics and culture.</title>
        <authorList>
            <person name="Gilroy R."/>
            <person name="Ravi A."/>
            <person name="Getino M."/>
            <person name="Pursley I."/>
            <person name="Horton D.L."/>
            <person name="Alikhan N.F."/>
            <person name="Baker D."/>
            <person name="Gharbi K."/>
            <person name="Hall N."/>
            <person name="Watson M."/>
            <person name="Adriaenssens E.M."/>
            <person name="Foster-Nyarko E."/>
            <person name="Jarju S."/>
            <person name="Secka A."/>
            <person name="Antonio M."/>
            <person name="Oren A."/>
            <person name="Chaudhuri R.R."/>
            <person name="La Ragione R."/>
            <person name="Hildebrand F."/>
            <person name="Pallen M.J."/>
        </authorList>
    </citation>
    <scope>NUCLEOTIDE SEQUENCE</scope>
    <source>
        <strain evidence="3">10406</strain>
    </source>
</reference>
<feature type="region of interest" description="Disordered" evidence="1">
    <location>
        <begin position="48"/>
        <end position="73"/>
    </location>
</feature>